<dbReference type="PANTHER" id="PTHR23155:SF1237">
    <property type="entry name" value="OS09G0365000 PROTEIN"/>
    <property type="match status" value="1"/>
</dbReference>
<accession>A0A0E0IJ48</accession>
<dbReference type="EnsemblPlants" id="ONIVA09G08740.1">
    <property type="protein sequence ID" value="ONIVA09G08740.1"/>
    <property type="gene ID" value="ONIVA09G08740"/>
</dbReference>
<dbReference type="OMA" id="ERMPIEM"/>
<dbReference type="InterPro" id="IPR058922">
    <property type="entry name" value="WHD_DRP"/>
</dbReference>
<dbReference type="Gene3D" id="3.80.10.10">
    <property type="entry name" value="Ribonuclease Inhibitor"/>
    <property type="match status" value="1"/>
</dbReference>
<evidence type="ECO:0000259" key="3">
    <source>
        <dbReference type="Pfam" id="PF25019"/>
    </source>
</evidence>
<dbReference type="PANTHER" id="PTHR23155">
    <property type="entry name" value="DISEASE RESISTANCE PROTEIN RP"/>
    <property type="match status" value="1"/>
</dbReference>
<dbReference type="Gramene" id="ONIVA09G08740.1">
    <property type="protein sequence ID" value="ONIVA09G08740.1"/>
    <property type="gene ID" value="ONIVA09G08740"/>
</dbReference>
<dbReference type="InterPro" id="IPR032675">
    <property type="entry name" value="LRR_dom_sf"/>
</dbReference>
<evidence type="ECO:0000259" key="2">
    <source>
        <dbReference type="Pfam" id="PF23559"/>
    </source>
</evidence>
<dbReference type="InterPro" id="IPR036388">
    <property type="entry name" value="WH-like_DNA-bd_sf"/>
</dbReference>
<dbReference type="SUPFAM" id="SSF52058">
    <property type="entry name" value="L domain-like"/>
    <property type="match status" value="1"/>
</dbReference>
<keyword evidence="1" id="KW-0611">Plant defense</keyword>
<organism evidence="4">
    <name type="scientific">Oryza nivara</name>
    <name type="common">Indian wild rice</name>
    <name type="synonym">Oryza sativa f. spontanea</name>
    <dbReference type="NCBI Taxonomy" id="4536"/>
    <lineage>
        <taxon>Eukaryota</taxon>
        <taxon>Viridiplantae</taxon>
        <taxon>Streptophyta</taxon>
        <taxon>Embryophyta</taxon>
        <taxon>Tracheophyta</taxon>
        <taxon>Spermatophyta</taxon>
        <taxon>Magnoliopsida</taxon>
        <taxon>Liliopsida</taxon>
        <taxon>Poales</taxon>
        <taxon>Poaceae</taxon>
        <taxon>BOP clade</taxon>
        <taxon>Oryzoideae</taxon>
        <taxon>Oryzeae</taxon>
        <taxon>Oryzinae</taxon>
        <taxon>Oryza</taxon>
    </lineage>
</organism>
<proteinExistence type="predicted"/>
<dbReference type="AlphaFoldDB" id="A0A0E0IJ48"/>
<reference evidence="4" key="2">
    <citation type="submission" date="2018-04" db="EMBL/GenBank/DDBJ databases">
        <title>OnivRS2 (Oryza nivara Reference Sequence Version 2).</title>
        <authorList>
            <person name="Zhang J."/>
            <person name="Kudrna D."/>
            <person name="Lee S."/>
            <person name="Talag J."/>
            <person name="Rajasekar S."/>
            <person name="Welchert J."/>
            <person name="Hsing Y.-I."/>
            <person name="Wing R.A."/>
        </authorList>
    </citation>
    <scope>NUCLEOTIDE SEQUENCE [LARGE SCALE GENOMIC DNA]</scope>
    <source>
        <strain evidence="4">SL10</strain>
    </source>
</reference>
<dbReference type="HOGENOM" id="CLU_047186_0_0_1"/>
<protein>
    <recommendedName>
        <fullName evidence="6">NB-ARC domain-containing protein</fullName>
    </recommendedName>
</protein>
<dbReference type="GO" id="GO:0098542">
    <property type="term" value="P:defense response to other organism"/>
    <property type="evidence" value="ECO:0007669"/>
    <property type="project" value="TreeGrafter"/>
</dbReference>
<dbReference type="STRING" id="4536.A0A0E0IJ48"/>
<feature type="domain" description="R13L1/DRL21-like LRR repeat region" evidence="3">
    <location>
        <begin position="214"/>
        <end position="316"/>
    </location>
</feature>
<name>A0A0E0IJ48_ORYNI</name>
<dbReference type="Pfam" id="PF23559">
    <property type="entry name" value="WHD_DRP"/>
    <property type="match status" value="1"/>
</dbReference>
<dbReference type="Proteomes" id="UP000006591">
    <property type="component" value="Chromosome 9"/>
</dbReference>
<evidence type="ECO:0008006" key="6">
    <source>
        <dbReference type="Google" id="ProtNLM"/>
    </source>
</evidence>
<evidence type="ECO:0000256" key="1">
    <source>
        <dbReference type="ARBA" id="ARBA00022821"/>
    </source>
</evidence>
<feature type="domain" description="Disease resistance protein winged helix" evidence="2">
    <location>
        <begin position="10"/>
        <end position="66"/>
    </location>
</feature>
<sequence length="411" mass="47742">MKRCFSICALYPKDHRFEKEFLADIWVAQGYVEAEDASSCFDDLVNRSFQKADLSDKYVIHDLMHDTAQLVSEGECFIIQHVSDLAKIPSNVRHLSIFTNGNISCTELESICTQNKKLLSLVCNESYRSSKHFAPVIDCWFKELPNIRVLIFNLSTVRKLPESIGNSKHLRYLGLFGSSTFKTLPSSVSCMYHVQTMKANGCKFKRYPQDEFIYNKDNFDRQRLRWTQVGTSDEDLQMMEEHIEWLPHWNLQHLAIDSYRGKSCPSWLRPDCLKMLTSLELISCKNIQSLSFFGPPFPDSEESKNIYHLEVLHIRRCPNINWQGLVTLPSSLRRITLVNFGRSTDHFVSCFHDLTLLTYLKIQCELLTLIPLQVWISNLQSLEYLWVCQNLLQPPRSPFQLFGLYILMTLG</sequence>
<dbReference type="InterPro" id="IPR044974">
    <property type="entry name" value="Disease_R_plants"/>
</dbReference>
<keyword evidence="5" id="KW-1185">Reference proteome</keyword>
<dbReference type="eggNOG" id="KOG4658">
    <property type="taxonomic scope" value="Eukaryota"/>
</dbReference>
<dbReference type="Pfam" id="PF25019">
    <property type="entry name" value="LRR_R13L1-DRL21"/>
    <property type="match status" value="1"/>
</dbReference>
<evidence type="ECO:0000313" key="5">
    <source>
        <dbReference type="Proteomes" id="UP000006591"/>
    </source>
</evidence>
<reference evidence="4" key="1">
    <citation type="submission" date="2015-04" db="UniProtKB">
        <authorList>
            <consortium name="EnsemblPlants"/>
        </authorList>
    </citation>
    <scope>IDENTIFICATION</scope>
    <source>
        <strain evidence="4">SL10</strain>
    </source>
</reference>
<evidence type="ECO:0000313" key="4">
    <source>
        <dbReference type="EnsemblPlants" id="ONIVA09G08740.1"/>
    </source>
</evidence>
<dbReference type="InterPro" id="IPR056789">
    <property type="entry name" value="LRR_R13L1-DRL21"/>
</dbReference>
<dbReference type="Gene3D" id="1.10.10.10">
    <property type="entry name" value="Winged helix-like DNA-binding domain superfamily/Winged helix DNA-binding domain"/>
    <property type="match status" value="1"/>
</dbReference>